<accession>A0AAW0CCZ3</accession>
<dbReference type="PANTHER" id="PTHR38248">
    <property type="entry name" value="FUNK1 6"/>
    <property type="match status" value="1"/>
</dbReference>
<dbReference type="InterPro" id="IPR040976">
    <property type="entry name" value="Pkinase_fungal"/>
</dbReference>
<protein>
    <recommendedName>
        <fullName evidence="1">Fungal-type protein kinase domain-containing protein</fullName>
    </recommendedName>
</protein>
<dbReference type="PANTHER" id="PTHR38248:SF2">
    <property type="entry name" value="FUNK1 11"/>
    <property type="match status" value="1"/>
</dbReference>
<evidence type="ECO:0000259" key="1">
    <source>
        <dbReference type="Pfam" id="PF17667"/>
    </source>
</evidence>
<gene>
    <name evidence="2" type="ORF">VNI00_011583</name>
</gene>
<dbReference type="SUPFAM" id="SSF56112">
    <property type="entry name" value="Protein kinase-like (PK-like)"/>
    <property type="match status" value="1"/>
</dbReference>
<keyword evidence="3" id="KW-1185">Reference proteome</keyword>
<dbReference type="AlphaFoldDB" id="A0AAW0CCZ3"/>
<evidence type="ECO:0000313" key="2">
    <source>
        <dbReference type="EMBL" id="KAK7036650.1"/>
    </source>
</evidence>
<dbReference type="InterPro" id="IPR011009">
    <property type="entry name" value="Kinase-like_dom_sf"/>
</dbReference>
<evidence type="ECO:0000313" key="3">
    <source>
        <dbReference type="Proteomes" id="UP001383192"/>
    </source>
</evidence>
<reference evidence="2 3" key="1">
    <citation type="submission" date="2024-01" db="EMBL/GenBank/DDBJ databases">
        <title>A draft genome for a cacao thread blight-causing isolate of Paramarasmius palmivorus.</title>
        <authorList>
            <person name="Baruah I.K."/>
            <person name="Bukari Y."/>
            <person name="Amoako-Attah I."/>
            <person name="Meinhardt L.W."/>
            <person name="Bailey B.A."/>
            <person name="Cohen S.P."/>
        </authorList>
    </citation>
    <scope>NUCLEOTIDE SEQUENCE [LARGE SCALE GENOMIC DNA]</scope>
    <source>
        <strain evidence="2 3">GH-12</strain>
    </source>
</reference>
<dbReference type="Pfam" id="PF17667">
    <property type="entry name" value="Pkinase_fungal"/>
    <property type="match status" value="1"/>
</dbReference>
<organism evidence="2 3">
    <name type="scientific">Paramarasmius palmivorus</name>
    <dbReference type="NCBI Taxonomy" id="297713"/>
    <lineage>
        <taxon>Eukaryota</taxon>
        <taxon>Fungi</taxon>
        <taxon>Dikarya</taxon>
        <taxon>Basidiomycota</taxon>
        <taxon>Agaricomycotina</taxon>
        <taxon>Agaricomycetes</taxon>
        <taxon>Agaricomycetidae</taxon>
        <taxon>Agaricales</taxon>
        <taxon>Marasmiineae</taxon>
        <taxon>Marasmiaceae</taxon>
        <taxon>Paramarasmius</taxon>
    </lineage>
</organism>
<feature type="domain" description="Fungal-type protein kinase" evidence="1">
    <location>
        <begin position="5"/>
        <end position="109"/>
    </location>
</feature>
<sequence length="229" mass="25691">MTALTDPIQLAQAFKDTIRCHECLVRIPTIMHGDISLNNLAYRQDEDGKTYGVLFDFDKHKPPTPRHLTGTKAFLAFELLNPSYVHLAIYKQCAKYDLESFLYVFAWIIGRYKGGQQIPNPPYSAWTTGRCAEGSKWDLLIRSSSRKVTSSYQDLIPILHALCTHFINGFRAFSTTTIGTLHGVSLLQGTDGQPFDYATLGGHVTHSNLLAAFDLLLHPTSDDRDDSLR</sequence>
<proteinExistence type="predicted"/>
<dbReference type="EMBL" id="JAYKXP010000050">
    <property type="protein sequence ID" value="KAK7036650.1"/>
    <property type="molecule type" value="Genomic_DNA"/>
</dbReference>
<name>A0AAW0CCZ3_9AGAR</name>
<comment type="caution">
    <text evidence="2">The sequence shown here is derived from an EMBL/GenBank/DDBJ whole genome shotgun (WGS) entry which is preliminary data.</text>
</comment>
<dbReference type="Proteomes" id="UP001383192">
    <property type="component" value="Unassembled WGS sequence"/>
</dbReference>